<dbReference type="Gene3D" id="1.10.357.150">
    <property type="match status" value="1"/>
</dbReference>
<name>A0A1J8Q4K4_9AGAM</name>
<reference evidence="3 4" key="1">
    <citation type="submission" date="2016-03" db="EMBL/GenBank/DDBJ databases">
        <title>Comparative genomics of the ectomycorrhizal sister species Rhizopogon vinicolor and Rhizopogon vesiculosus (Basidiomycota: Boletales) reveals a divergence of the mating type B locus.</title>
        <authorList>
            <person name="Mujic A.B."/>
            <person name="Kuo A."/>
            <person name="Tritt A."/>
            <person name="Lipzen A."/>
            <person name="Chen C."/>
            <person name="Johnson J."/>
            <person name="Sharma A."/>
            <person name="Barry K."/>
            <person name="Grigoriev I.V."/>
            <person name="Spatafora J.W."/>
        </authorList>
    </citation>
    <scope>NUCLEOTIDE SEQUENCE [LARGE SCALE GENOMIC DNA]</scope>
    <source>
        <strain evidence="3 4">AM-OR11-056</strain>
    </source>
</reference>
<evidence type="ECO:0000313" key="3">
    <source>
        <dbReference type="EMBL" id="OJA08649.1"/>
    </source>
</evidence>
<dbReference type="AlphaFoldDB" id="A0A1J8Q4K4"/>
<dbReference type="PANTHER" id="PTHR12205">
    <property type="entry name" value="CENTROMERE/KINETOCHORE PROTEIN ZW10"/>
    <property type="match status" value="1"/>
</dbReference>
<dbReference type="InterPro" id="IPR046362">
    <property type="entry name" value="Zw10/DSL1_C_sf"/>
</dbReference>
<keyword evidence="4" id="KW-1185">Reference proteome</keyword>
<dbReference type="GO" id="GO:0005737">
    <property type="term" value="C:cytoplasm"/>
    <property type="evidence" value="ECO:0007669"/>
    <property type="project" value="GOC"/>
</dbReference>
<dbReference type="OrthoDB" id="534815at2759"/>
<proteinExistence type="predicted"/>
<evidence type="ECO:0000256" key="1">
    <source>
        <dbReference type="SAM" id="MobiDB-lite"/>
    </source>
</evidence>
<protein>
    <recommendedName>
        <fullName evidence="2">ZW10 C-terminal helical domain-containing protein</fullName>
    </recommendedName>
</protein>
<dbReference type="PANTHER" id="PTHR12205:SF0">
    <property type="entry name" value="CENTROMERE_KINETOCHORE PROTEIN ZW10 HOMOLOG"/>
    <property type="match status" value="1"/>
</dbReference>
<evidence type="ECO:0000313" key="4">
    <source>
        <dbReference type="Proteomes" id="UP000183567"/>
    </source>
</evidence>
<accession>A0A1J8Q4K4</accession>
<gene>
    <name evidence="3" type="ORF">AZE42_05277</name>
</gene>
<dbReference type="Proteomes" id="UP000183567">
    <property type="component" value="Unassembled WGS sequence"/>
</dbReference>
<feature type="compositionally biased region" description="Acidic residues" evidence="1">
    <location>
        <begin position="493"/>
        <end position="511"/>
    </location>
</feature>
<feature type="domain" description="ZW10 C-terminal helical" evidence="2">
    <location>
        <begin position="746"/>
        <end position="889"/>
    </location>
</feature>
<organism evidence="3 4">
    <name type="scientific">Rhizopogon vesiculosus</name>
    <dbReference type="NCBI Taxonomy" id="180088"/>
    <lineage>
        <taxon>Eukaryota</taxon>
        <taxon>Fungi</taxon>
        <taxon>Dikarya</taxon>
        <taxon>Basidiomycota</taxon>
        <taxon>Agaricomycotina</taxon>
        <taxon>Agaricomycetes</taxon>
        <taxon>Agaricomycetidae</taxon>
        <taxon>Boletales</taxon>
        <taxon>Suillineae</taxon>
        <taxon>Rhizopogonaceae</taxon>
        <taxon>Rhizopogon</taxon>
    </lineage>
</organism>
<dbReference type="InterPro" id="IPR055148">
    <property type="entry name" value="ZW10_C_2"/>
</dbReference>
<dbReference type="STRING" id="180088.A0A1J8Q4K4"/>
<comment type="caution">
    <text evidence="3">The sequence shown here is derived from an EMBL/GenBank/DDBJ whole genome shotgun (WGS) entry which is preliminary data.</text>
</comment>
<feature type="compositionally biased region" description="Polar residues" evidence="1">
    <location>
        <begin position="539"/>
        <end position="560"/>
    </location>
</feature>
<feature type="region of interest" description="Disordered" evidence="1">
    <location>
        <begin position="433"/>
        <end position="470"/>
    </location>
</feature>
<dbReference type="EMBL" id="LVVM01006241">
    <property type="protein sequence ID" value="OJA08649.1"/>
    <property type="molecule type" value="Genomic_DNA"/>
</dbReference>
<dbReference type="Pfam" id="PF22766">
    <property type="entry name" value="ZW10_C2"/>
    <property type="match status" value="1"/>
</dbReference>
<feature type="compositionally biased region" description="Acidic residues" evidence="1">
    <location>
        <begin position="441"/>
        <end position="452"/>
    </location>
</feature>
<dbReference type="GO" id="GO:0006888">
    <property type="term" value="P:endoplasmic reticulum to Golgi vesicle-mediated transport"/>
    <property type="evidence" value="ECO:0007669"/>
    <property type="project" value="TreeGrafter"/>
</dbReference>
<feature type="region of interest" description="Disordered" evidence="1">
    <location>
        <begin position="483"/>
        <end position="566"/>
    </location>
</feature>
<dbReference type="GO" id="GO:1990423">
    <property type="term" value="C:RZZ complex"/>
    <property type="evidence" value="ECO:0007669"/>
    <property type="project" value="TreeGrafter"/>
</dbReference>
<sequence length="896" mass="98115">MAFPIPDHLPRKLDVSSSVLSKIDSATFQSLNSSVASSCRAELDESIRLTKSQIHDRICTDSSSFQRQLSSAKSLQDRLGTLSGQVETLNIALLDPKACSGLAPVLLEGLEVHQLLAQESLNADILSDSLSHLSECRAQLGALQKLVDIGDLPQAVVASHALSSLLSAVRGPLKNASVTSGMQNRLRVLGNRVEELLSSAYTESVLVNASEVIIKPFALVPQSLRPLPLSSILSSISSTSLASHLSTLRRDILTHYIEYAFNQPTSLTVSSVKDTFGSLIHVLRRFPSPPNTTDNASPLANVSTTLDFLHKQLFLALPPTHQQSFRRSLSKPISTAVLTHLLIPCLPSQLEALPTFLKLANKAVDLEDKYIVGMLDASSDREIKAWVNNVCTHYERQRRSCILDSVRKIIIQSTSSSEPTFYAHLPLSQDTLEHTEHTPSDEGDAWGLDDDGQSFKTGSSKSAVEPEEENVWGLDDDLEEEIAEKQQQADPVTVEEDPGDAWGWNDEEPVPEEPVQAEDNAWDDPWGDDSAPAEVTSAMRPTTVPSQHPSANSATATQKSAVGRKQPVLVTNGHLANGTDDLSHHPPKSEPYLVSTLAKSIIRAVEDALHEGKSLVSSGIFPYSPTSTTMPGTLITQSGALVLDLYRAVYPAVAAARLARPGDIMKFANDCFWLAEEVGRLATYERGVLVVKDKLEGCRTVLQVLADSWYQDGIDRQRTALCDILSSAKGFTDTSDQDRYDDCEMAISRVVREIRSVANVWKPILPKSKYYTAVGAIVEVSLQRILEDILAIHDIPEVESHKLSELCRILAALEGLFVEDSSQPSFVVSYVPSWLKFSYLSELLEASMADLTYLFEEGALVDFEVDELVKLVRALFADTPLRTKTLDKIMGGHPVR</sequence>
<dbReference type="GO" id="GO:0007094">
    <property type="term" value="P:mitotic spindle assembly checkpoint signaling"/>
    <property type="evidence" value="ECO:0007669"/>
    <property type="project" value="TreeGrafter"/>
</dbReference>
<evidence type="ECO:0000259" key="2">
    <source>
        <dbReference type="Pfam" id="PF22766"/>
    </source>
</evidence>